<name>A0ACC1LZL2_9FUNG</name>
<evidence type="ECO:0000313" key="1">
    <source>
        <dbReference type="EMBL" id="KAJ2890388.1"/>
    </source>
</evidence>
<evidence type="ECO:0000313" key="2">
    <source>
        <dbReference type="Proteomes" id="UP001139981"/>
    </source>
</evidence>
<sequence>MDTYYDDKQAGHNGYVPLSPAPTSDIMSFRKRMFVFLAGVLLMTNAVLYIRLVMYDPTIIDPSTFSATTLGTRPETLETVDKLLRAGFDENNTVAWDRLAEMTDLYGHRMTGSKGYDQSAEWVVRTV</sequence>
<feature type="non-terminal residue" evidence="1">
    <location>
        <position position="127"/>
    </location>
</feature>
<comment type="caution">
    <text evidence="1">The sequence shown here is derived from an EMBL/GenBank/DDBJ whole genome shotgun (WGS) entry which is preliminary data.</text>
</comment>
<proteinExistence type="predicted"/>
<organism evidence="1 2">
    <name type="scientific">Coemansia aciculifera</name>
    <dbReference type="NCBI Taxonomy" id="417176"/>
    <lineage>
        <taxon>Eukaryota</taxon>
        <taxon>Fungi</taxon>
        <taxon>Fungi incertae sedis</taxon>
        <taxon>Zoopagomycota</taxon>
        <taxon>Kickxellomycotina</taxon>
        <taxon>Kickxellomycetes</taxon>
        <taxon>Kickxellales</taxon>
        <taxon>Kickxellaceae</taxon>
        <taxon>Coemansia</taxon>
    </lineage>
</organism>
<reference evidence="1" key="1">
    <citation type="submission" date="2022-07" db="EMBL/GenBank/DDBJ databases">
        <title>Phylogenomic reconstructions and comparative analyses of Kickxellomycotina fungi.</title>
        <authorList>
            <person name="Reynolds N.K."/>
            <person name="Stajich J.E."/>
            <person name="Barry K."/>
            <person name="Grigoriev I.V."/>
            <person name="Crous P."/>
            <person name="Smith M.E."/>
        </authorList>
    </citation>
    <scope>NUCLEOTIDE SEQUENCE</scope>
    <source>
        <strain evidence="1">CBS 190363</strain>
    </source>
</reference>
<accession>A0ACC1LZL2</accession>
<gene>
    <name evidence="1" type="ORF">IWW38_004161</name>
</gene>
<keyword evidence="2" id="KW-1185">Reference proteome</keyword>
<dbReference type="EMBL" id="JANBVB010001375">
    <property type="protein sequence ID" value="KAJ2890388.1"/>
    <property type="molecule type" value="Genomic_DNA"/>
</dbReference>
<protein>
    <submittedName>
        <fullName evidence="1">Uncharacterized protein</fullName>
    </submittedName>
</protein>
<dbReference type="Proteomes" id="UP001139981">
    <property type="component" value="Unassembled WGS sequence"/>
</dbReference>